<reference evidence="1 2" key="1">
    <citation type="submission" date="2019-02" db="EMBL/GenBank/DDBJ databases">
        <title>Deep-cultivation of Planctomycetes and their phenomic and genomic characterization uncovers novel biology.</title>
        <authorList>
            <person name="Wiegand S."/>
            <person name="Jogler M."/>
            <person name="Boedeker C."/>
            <person name="Pinto D."/>
            <person name="Vollmers J."/>
            <person name="Rivas-Marin E."/>
            <person name="Kohn T."/>
            <person name="Peeters S.H."/>
            <person name="Heuer A."/>
            <person name="Rast P."/>
            <person name="Oberbeckmann S."/>
            <person name="Bunk B."/>
            <person name="Jeske O."/>
            <person name="Meyerdierks A."/>
            <person name="Storesund J.E."/>
            <person name="Kallscheuer N."/>
            <person name="Luecker S."/>
            <person name="Lage O.M."/>
            <person name="Pohl T."/>
            <person name="Merkel B.J."/>
            <person name="Hornburger P."/>
            <person name="Mueller R.-W."/>
            <person name="Bruemmer F."/>
            <person name="Labrenz M."/>
            <person name="Spormann A.M."/>
            <person name="Op Den Camp H."/>
            <person name="Overmann J."/>
            <person name="Amann R."/>
            <person name="Jetten M.S.M."/>
            <person name="Mascher T."/>
            <person name="Medema M.H."/>
            <person name="Devos D.P."/>
            <person name="Kaster A.-K."/>
            <person name="Ovreas L."/>
            <person name="Rohde M."/>
            <person name="Galperin M.Y."/>
            <person name="Jogler C."/>
        </authorList>
    </citation>
    <scope>NUCLEOTIDE SEQUENCE [LARGE SCALE GENOMIC DNA]</scope>
    <source>
        <strain evidence="1 2">CA85</strain>
    </source>
</reference>
<comment type="caution">
    <text evidence="1">The sequence shown here is derived from an EMBL/GenBank/DDBJ whole genome shotgun (WGS) entry which is preliminary data.</text>
</comment>
<evidence type="ECO:0000313" key="2">
    <source>
        <dbReference type="Proteomes" id="UP000318053"/>
    </source>
</evidence>
<protein>
    <submittedName>
        <fullName evidence="1">Uncharacterized protein</fullName>
    </submittedName>
</protein>
<accession>A0A5C5X2C9</accession>
<sequence>MPTADLSRSNITWQSVAAPPRKMITSQIAPLAAHCRLIAFIDPMISICIRGGGTEGRNRGDLDSQQFLDWLLRDTPPRCRPRSTQGSEILDARTISA</sequence>
<proteinExistence type="predicted"/>
<dbReference type="AlphaFoldDB" id="A0A5C5X2C9"/>
<organism evidence="1 2">
    <name type="scientific">Allorhodopirellula solitaria</name>
    <dbReference type="NCBI Taxonomy" id="2527987"/>
    <lineage>
        <taxon>Bacteria</taxon>
        <taxon>Pseudomonadati</taxon>
        <taxon>Planctomycetota</taxon>
        <taxon>Planctomycetia</taxon>
        <taxon>Pirellulales</taxon>
        <taxon>Pirellulaceae</taxon>
        <taxon>Allorhodopirellula</taxon>
    </lineage>
</organism>
<evidence type="ECO:0000313" key="1">
    <source>
        <dbReference type="EMBL" id="TWT56325.1"/>
    </source>
</evidence>
<dbReference type="Proteomes" id="UP000318053">
    <property type="component" value="Unassembled WGS sequence"/>
</dbReference>
<dbReference type="EMBL" id="SJPK01000014">
    <property type="protein sequence ID" value="TWT56325.1"/>
    <property type="molecule type" value="Genomic_DNA"/>
</dbReference>
<gene>
    <name evidence="1" type="ORF">CA85_43280</name>
</gene>
<keyword evidence="2" id="KW-1185">Reference proteome</keyword>
<name>A0A5C5X2C9_9BACT</name>